<sequence>MYNKWKNKLRCTQNVFIVRESRVVFPRECSWFCTVFTWGTKETTSELIVGLCHQVPIVGYGTARQKFHFVQNL</sequence>
<dbReference type="AlphaFoldDB" id="A0A0E9XF90"/>
<proteinExistence type="predicted"/>
<dbReference type="EMBL" id="GBXM01008057">
    <property type="protein sequence ID" value="JAI00521.1"/>
    <property type="molecule type" value="Transcribed_RNA"/>
</dbReference>
<evidence type="ECO:0000313" key="1">
    <source>
        <dbReference type="EMBL" id="JAI00521.1"/>
    </source>
</evidence>
<organism evidence="1">
    <name type="scientific">Anguilla anguilla</name>
    <name type="common">European freshwater eel</name>
    <name type="synonym">Muraena anguilla</name>
    <dbReference type="NCBI Taxonomy" id="7936"/>
    <lineage>
        <taxon>Eukaryota</taxon>
        <taxon>Metazoa</taxon>
        <taxon>Chordata</taxon>
        <taxon>Craniata</taxon>
        <taxon>Vertebrata</taxon>
        <taxon>Euteleostomi</taxon>
        <taxon>Actinopterygii</taxon>
        <taxon>Neopterygii</taxon>
        <taxon>Teleostei</taxon>
        <taxon>Anguilliformes</taxon>
        <taxon>Anguillidae</taxon>
        <taxon>Anguilla</taxon>
    </lineage>
</organism>
<accession>A0A0E9XF90</accession>
<protein>
    <submittedName>
        <fullName evidence="1">Uncharacterized protein</fullName>
    </submittedName>
</protein>
<reference evidence="1" key="2">
    <citation type="journal article" date="2015" name="Fish Shellfish Immunol.">
        <title>Early steps in the European eel (Anguilla anguilla)-Vibrio vulnificus interaction in the gills: Role of the RtxA13 toxin.</title>
        <authorList>
            <person name="Callol A."/>
            <person name="Pajuelo D."/>
            <person name="Ebbesson L."/>
            <person name="Teles M."/>
            <person name="MacKenzie S."/>
            <person name="Amaro C."/>
        </authorList>
    </citation>
    <scope>NUCLEOTIDE SEQUENCE</scope>
</reference>
<name>A0A0E9XF90_ANGAN</name>
<reference evidence="1" key="1">
    <citation type="submission" date="2014-11" db="EMBL/GenBank/DDBJ databases">
        <authorList>
            <person name="Amaro Gonzalez C."/>
        </authorList>
    </citation>
    <scope>NUCLEOTIDE SEQUENCE</scope>
</reference>